<keyword evidence="3" id="KW-0812">Transmembrane</keyword>
<accession>A0A418VDZ0</accession>
<keyword evidence="3" id="KW-1133">Transmembrane helix</keyword>
<dbReference type="RefSeq" id="WP_119856887.1">
    <property type="nucleotide sequence ID" value="NZ_QYYD01000011.1"/>
</dbReference>
<organism evidence="4 5">
    <name type="scientific">Rhodopseudomonas palustris</name>
    <dbReference type="NCBI Taxonomy" id="1076"/>
    <lineage>
        <taxon>Bacteria</taxon>
        <taxon>Pseudomonadati</taxon>
        <taxon>Pseudomonadota</taxon>
        <taxon>Alphaproteobacteria</taxon>
        <taxon>Hyphomicrobiales</taxon>
        <taxon>Nitrobacteraceae</taxon>
        <taxon>Rhodopseudomonas</taxon>
    </lineage>
</organism>
<feature type="transmembrane region" description="Helical" evidence="3">
    <location>
        <begin position="20"/>
        <end position="42"/>
    </location>
</feature>
<feature type="compositionally biased region" description="Basic residues" evidence="2">
    <location>
        <begin position="154"/>
        <end position="170"/>
    </location>
</feature>
<dbReference type="OrthoDB" id="8265056at2"/>
<evidence type="ECO:0000313" key="5">
    <source>
        <dbReference type="Proteomes" id="UP000285523"/>
    </source>
</evidence>
<dbReference type="EMBL" id="QYYD01000011">
    <property type="protein sequence ID" value="RJF74313.1"/>
    <property type="molecule type" value="Genomic_DNA"/>
</dbReference>
<keyword evidence="1" id="KW-0175">Coiled coil</keyword>
<dbReference type="AlphaFoldDB" id="A0A418VDZ0"/>
<reference evidence="4 5" key="1">
    <citation type="submission" date="2018-09" db="EMBL/GenBank/DDBJ databases">
        <title>Draft genome sequence of Rhodopseudomonas palustris 2.1.18.</title>
        <authorList>
            <person name="Robertson S.L."/>
            <person name="Meyer T.E."/>
            <person name="Kyndt J.A."/>
        </authorList>
    </citation>
    <scope>NUCLEOTIDE SEQUENCE [LARGE SCALE GENOMIC DNA]</scope>
    <source>
        <strain evidence="4 5">2.1.18</strain>
    </source>
</reference>
<evidence type="ECO:0000256" key="1">
    <source>
        <dbReference type="SAM" id="Coils"/>
    </source>
</evidence>
<dbReference type="Gene3D" id="1.20.1170.10">
    <property type="match status" value="1"/>
</dbReference>
<dbReference type="Proteomes" id="UP000285523">
    <property type="component" value="Unassembled WGS sequence"/>
</dbReference>
<evidence type="ECO:0000256" key="2">
    <source>
        <dbReference type="SAM" id="MobiDB-lite"/>
    </source>
</evidence>
<feature type="coiled-coil region" evidence="1">
    <location>
        <begin position="83"/>
        <end position="117"/>
    </location>
</feature>
<protein>
    <submittedName>
        <fullName evidence="4">Uncharacterized protein</fullName>
    </submittedName>
</protein>
<keyword evidence="3" id="KW-0472">Membrane</keyword>
<evidence type="ECO:0000313" key="4">
    <source>
        <dbReference type="EMBL" id="RJF74313.1"/>
    </source>
</evidence>
<name>A0A418VDZ0_RHOPL</name>
<gene>
    <name evidence="4" type="ORF">D4Q52_12485</name>
</gene>
<comment type="caution">
    <text evidence="4">The sequence shown here is derived from an EMBL/GenBank/DDBJ whole genome shotgun (WGS) entry which is preliminary data.</text>
</comment>
<proteinExistence type="predicted"/>
<evidence type="ECO:0000256" key="3">
    <source>
        <dbReference type="SAM" id="Phobius"/>
    </source>
</evidence>
<feature type="region of interest" description="Disordered" evidence="2">
    <location>
        <begin position="129"/>
        <end position="170"/>
    </location>
</feature>
<sequence>MTEIPPSDFRSRALSTIGAQPIAITAAALVLIVSGIGAIFLWRVATGMTPETDRVAAGRQIQVRVAQTSEQIMEKAKGLEMSQQESIDQLQAVQDQLRTLEQLITAQRNETKKLSDQVAEIGSSLDTLRQSYASAQPGDTAERPAATKPSARSARVKAPKSPRKRTKARR</sequence>